<name>L8GDP2_ACACF</name>
<dbReference type="RefSeq" id="XP_004333253.1">
    <property type="nucleotide sequence ID" value="XM_004333205.1"/>
</dbReference>
<evidence type="ECO:0000256" key="1">
    <source>
        <dbReference type="SAM" id="MobiDB-lite"/>
    </source>
</evidence>
<reference evidence="2 3" key="1">
    <citation type="journal article" date="2013" name="Genome Biol.">
        <title>Genome of Acanthamoeba castellanii highlights extensive lateral gene transfer and early evolution of tyrosine kinase signaling.</title>
        <authorList>
            <person name="Clarke M."/>
            <person name="Lohan A.J."/>
            <person name="Liu B."/>
            <person name="Lagkouvardos I."/>
            <person name="Roy S."/>
            <person name="Zafar N."/>
            <person name="Bertelli C."/>
            <person name="Schilde C."/>
            <person name="Kianianmomeni A."/>
            <person name="Burglin T.R."/>
            <person name="Frech C."/>
            <person name="Turcotte B."/>
            <person name="Kopec K.O."/>
            <person name="Synnott J.M."/>
            <person name="Choo C."/>
            <person name="Paponov I."/>
            <person name="Finkler A."/>
            <person name="Soon Heng Tan C."/>
            <person name="Hutchins A.P."/>
            <person name="Weinmeier T."/>
            <person name="Rattei T."/>
            <person name="Chu J.S."/>
            <person name="Gimenez G."/>
            <person name="Irimia M."/>
            <person name="Rigden D.J."/>
            <person name="Fitzpatrick D.A."/>
            <person name="Lorenzo-Morales J."/>
            <person name="Bateman A."/>
            <person name="Chiu C.H."/>
            <person name="Tang P."/>
            <person name="Hegemann P."/>
            <person name="Fromm H."/>
            <person name="Raoult D."/>
            <person name="Greub G."/>
            <person name="Miranda-Saavedra D."/>
            <person name="Chen N."/>
            <person name="Nash P."/>
            <person name="Ginger M.L."/>
            <person name="Horn M."/>
            <person name="Schaap P."/>
            <person name="Caler L."/>
            <person name="Loftus B."/>
        </authorList>
    </citation>
    <scope>NUCLEOTIDE SEQUENCE [LARGE SCALE GENOMIC DNA]</scope>
    <source>
        <strain evidence="2 3">Neff</strain>
    </source>
</reference>
<evidence type="ECO:0000313" key="3">
    <source>
        <dbReference type="Proteomes" id="UP000011083"/>
    </source>
</evidence>
<keyword evidence="3" id="KW-1185">Reference proteome</keyword>
<feature type="compositionally biased region" description="Low complexity" evidence="1">
    <location>
        <begin position="56"/>
        <end position="69"/>
    </location>
</feature>
<proteinExistence type="predicted"/>
<protein>
    <submittedName>
        <fullName evidence="2">Uncharacterized protein</fullName>
    </submittedName>
</protein>
<dbReference type="GeneID" id="14911621"/>
<accession>L8GDP2</accession>
<feature type="region of interest" description="Disordered" evidence="1">
    <location>
        <begin position="25"/>
        <end position="69"/>
    </location>
</feature>
<gene>
    <name evidence="2" type="ORF">ACA1_389610</name>
</gene>
<dbReference type="Proteomes" id="UP000011083">
    <property type="component" value="Unassembled WGS sequence"/>
</dbReference>
<sequence length="248" mass="27474">MIAAWKAVEREGELAYAITDADTFTAAQQSPTSSGKKEKKKKKTQKKSGKKLVAGPTATSTTATATATSTPTATAVSATPSQLYETWIGHAEAAFHREHMLPRLRLPQGELLEIVEMAKRAVVVRASSRAVVERCLPKLTYIDLSYRDLIVGEDATNILTTHLKEIAAAAGVPVQVWLRAADDDRVRYRLESVKLLQFQLSQAEVVRQVLHELTYNSARPSIWAFVGKTNVVVLFDQDHDGERRENFE</sequence>
<dbReference type="KEGG" id="acan:ACA1_389610"/>
<dbReference type="EMBL" id="KB008156">
    <property type="protein sequence ID" value="ELR11240.1"/>
    <property type="molecule type" value="Genomic_DNA"/>
</dbReference>
<evidence type="ECO:0000313" key="2">
    <source>
        <dbReference type="EMBL" id="ELR11240.1"/>
    </source>
</evidence>
<feature type="compositionally biased region" description="Basic residues" evidence="1">
    <location>
        <begin position="37"/>
        <end position="50"/>
    </location>
</feature>
<dbReference type="VEuPathDB" id="AmoebaDB:ACA1_389610"/>
<organism evidence="2 3">
    <name type="scientific">Acanthamoeba castellanii (strain ATCC 30010 / Neff)</name>
    <dbReference type="NCBI Taxonomy" id="1257118"/>
    <lineage>
        <taxon>Eukaryota</taxon>
        <taxon>Amoebozoa</taxon>
        <taxon>Discosea</taxon>
        <taxon>Longamoebia</taxon>
        <taxon>Centramoebida</taxon>
        <taxon>Acanthamoebidae</taxon>
        <taxon>Acanthamoeba</taxon>
    </lineage>
</organism>
<dbReference type="AlphaFoldDB" id="L8GDP2"/>